<keyword evidence="2" id="KW-1185">Reference proteome</keyword>
<dbReference type="EMBL" id="PDJC01000001">
    <property type="protein sequence ID" value="PFG16854.1"/>
    <property type="molecule type" value="Genomic_DNA"/>
</dbReference>
<dbReference type="InterPro" id="IPR045773">
    <property type="entry name" value="DUF6226"/>
</dbReference>
<comment type="caution">
    <text evidence="1">The sequence shown here is derived from an EMBL/GenBank/DDBJ whole genome shotgun (WGS) entry which is preliminary data.</text>
</comment>
<proteinExistence type="predicted"/>
<dbReference type="Pfam" id="PF19736">
    <property type="entry name" value="DUF6226"/>
    <property type="match status" value="1"/>
</dbReference>
<dbReference type="Proteomes" id="UP000226079">
    <property type="component" value="Unassembled WGS sequence"/>
</dbReference>
<protein>
    <submittedName>
        <fullName evidence="1">Uncharacterized protein</fullName>
    </submittedName>
</protein>
<dbReference type="AlphaFoldDB" id="A0A2A9CQZ8"/>
<gene>
    <name evidence="1" type="ORF">ATK74_1409</name>
</gene>
<organism evidence="1 2">
    <name type="scientific">Propionicimonas paludicola</name>
    <dbReference type="NCBI Taxonomy" id="185243"/>
    <lineage>
        <taxon>Bacteria</taxon>
        <taxon>Bacillati</taxon>
        <taxon>Actinomycetota</taxon>
        <taxon>Actinomycetes</taxon>
        <taxon>Propionibacteriales</taxon>
        <taxon>Nocardioidaceae</taxon>
        <taxon>Propionicimonas</taxon>
    </lineage>
</organism>
<reference evidence="1 2" key="1">
    <citation type="submission" date="2017-10" db="EMBL/GenBank/DDBJ databases">
        <title>Sequencing the genomes of 1000 actinobacteria strains.</title>
        <authorList>
            <person name="Klenk H.-P."/>
        </authorList>
    </citation>
    <scope>NUCLEOTIDE SEQUENCE [LARGE SCALE GENOMIC DNA]</scope>
    <source>
        <strain evidence="1 2">DSM 15597</strain>
    </source>
</reference>
<evidence type="ECO:0000313" key="2">
    <source>
        <dbReference type="Proteomes" id="UP000226079"/>
    </source>
</evidence>
<name>A0A2A9CQZ8_9ACTN</name>
<sequence>MVITIADLVDAVDQRFAVRPPEFVVWPDPHQGRSPADEEYSRATNPERWRILGARVDAWVAAVVAAGLASVEQVAVDDIRWEEPPYTRMSAAVRVTPSAAGARPFVVARSQVGDVPATGITLGWGDPAVLVGLFPNCGCDGCDDGAQGELDSVDHRLSRIVSGRYRGSAHGSRQVTEGACFGWSAAGEVEAVLGESTGGDELSGASWLA</sequence>
<evidence type="ECO:0000313" key="1">
    <source>
        <dbReference type="EMBL" id="PFG16854.1"/>
    </source>
</evidence>
<accession>A0A2A9CQZ8</accession>